<evidence type="ECO:0000313" key="1">
    <source>
        <dbReference type="EMBL" id="SJM45704.1"/>
    </source>
</evidence>
<protein>
    <submittedName>
        <fullName evidence="1">Uncharacterized protein</fullName>
    </submittedName>
</protein>
<organism evidence="1 2">
    <name type="scientific">Arthrobacter rhombi</name>
    <dbReference type="NCBI Taxonomy" id="71253"/>
    <lineage>
        <taxon>Bacteria</taxon>
        <taxon>Bacillati</taxon>
        <taxon>Actinomycetota</taxon>
        <taxon>Actinomycetes</taxon>
        <taxon>Micrococcales</taxon>
        <taxon>Micrococcaceae</taxon>
        <taxon>Arthrobacter</taxon>
    </lineage>
</organism>
<dbReference type="Proteomes" id="UP000195913">
    <property type="component" value="Unassembled WGS sequence"/>
</dbReference>
<gene>
    <name evidence="1" type="ORF">FM101_00165</name>
</gene>
<keyword evidence="2" id="KW-1185">Reference proteome</keyword>
<name>A0A1R4EPS6_9MICC</name>
<reference evidence="1 2" key="1">
    <citation type="submission" date="2017-02" db="EMBL/GenBank/DDBJ databases">
        <authorList>
            <person name="Peterson S.W."/>
        </authorList>
    </citation>
    <scope>NUCLEOTIDE SEQUENCE [LARGE SCALE GENOMIC DNA]</scope>
    <source>
        <strain evidence="1 2">B Ar 00.02</strain>
    </source>
</reference>
<accession>A0A1R4EPS6</accession>
<dbReference type="AlphaFoldDB" id="A0A1R4EPS6"/>
<proteinExistence type="predicted"/>
<dbReference type="EMBL" id="FUHW01000001">
    <property type="protein sequence ID" value="SJM45704.1"/>
    <property type="molecule type" value="Genomic_DNA"/>
</dbReference>
<sequence length="39" mass="4620">MVRRECGAVMMTGSRHFQYLHVTSCLRHFGTAYVELEFR</sequence>
<evidence type="ECO:0000313" key="2">
    <source>
        <dbReference type="Proteomes" id="UP000195913"/>
    </source>
</evidence>